<dbReference type="NCBIfam" id="NF003810">
    <property type="entry name" value="PRK05399.1"/>
    <property type="match status" value="1"/>
</dbReference>
<dbReference type="SUPFAM" id="SSF53150">
    <property type="entry name" value="DNA repair protein MutS, domain II"/>
    <property type="match status" value="1"/>
</dbReference>
<sequence length="904" mass="98720">MDAALGAPEKMADRADELTPMMRQYFELCDTYDDSLVLFQVGDFYEAFCDAAERVSRLCEITLTKREDSTGQYPMAGIPIDNAESYIETLLDAGYRVAVADQVQDPEETTGVVDRAVTRIVTPGTLTEDELLRTDDNNFVACLAAGEGAYGLALLDVSTGDFYATSADRESAIADELGRFGPAEAIVGPDAPTDPFDAECMVTPYDQAVFELDAARDMVASYFGSPENLLATDVEIRACGALLDYAEYTRGAEGDEDGQRGRLDYLNHLTRYDPREYMLLDAVALESLELFERRAVHGRAGATLIDVLDETACALGSRELKDWLRRPLVERDRIEARHDAVAELTGDVRTRERLHDLLRDVYDVERLISRVSRGRANARDLRSLKATLDVVPDIKAAMADCECDRLRALRADLDDLAEVRTLVGRAIRDEPPIEVTEGGVIKEGYDAELDDLRETERSGKAWIDSLERQERERTGIDSLKVGHNSVHGYYIEVTNANLDAVPDDYTRRQTLKNSERFYTPELKAREDEIIQAEQRADDLEYRLFKEVRATVAAESERVQSLAETLATLDVLVSLAEVAAKHDYAQPEFVDEPKATHVEGGRHPVVERTQESFVPNDTHLGADDFFAVITGPNMSGKSTYMRQVALIQLMAQAGSFVPAAAAELSLVDRVFTRVGASDDIAGGKSTFMVEMTELADILDNATERSLVLLDEVGRGTSTTDGLAIARAVTEYVHDELGARTLFATHHHELTAAADSLDGVFNLHFAADQRGDVSATEASGGSSAGSSGGDVVFDHEIRPGPAAASYGVEVASEAGVPEAVVERSRELLAEEPVEEESAHEGTNRTNGHDPSTVQANGEAPGGADGTGNSDEPYADLAATIREQNLATTTPLEALSLLQQLQEQVEE</sequence>
<dbReference type="Pfam" id="PF00488">
    <property type="entry name" value="MutS_V"/>
    <property type="match status" value="1"/>
</dbReference>
<dbReference type="SUPFAM" id="SSF52540">
    <property type="entry name" value="P-loop containing nucleoside triphosphate hydrolases"/>
    <property type="match status" value="1"/>
</dbReference>
<evidence type="ECO:0000256" key="5">
    <source>
        <dbReference type="ARBA" id="ARBA00023125"/>
    </source>
</evidence>
<keyword evidence="6 7" id="KW-0234">DNA repair</keyword>
<dbReference type="Proteomes" id="UP001597119">
    <property type="component" value="Unassembled WGS sequence"/>
</dbReference>
<dbReference type="Pfam" id="PF05190">
    <property type="entry name" value="MutS_IV"/>
    <property type="match status" value="1"/>
</dbReference>
<dbReference type="NCBIfam" id="TIGR01070">
    <property type="entry name" value="mutS1"/>
    <property type="match status" value="1"/>
</dbReference>
<feature type="region of interest" description="Disordered" evidence="10">
    <location>
        <begin position="823"/>
        <end position="875"/>
    </location>
</feature>
<feature type="compositionally biased region" description="Polar residues" evidence="10">
    <location>
        <begin position="841"/>
        <end position="853"/>
    </location>
</feature>
<dbReference type="GO" id="GO:0005524">
    <property type="term" value="F:ATP binding"/>
    <property type="evidence" value="ECO:0007669"/>
    <property type="project" value="UniProtKB-UniRule"/>
</dbReference>
<evidence type="ECO:0000256" key="3">
    <source>
        <dbReference type="ARBA" id="ARBA00022763"/>
    </source>
</evidence>
<dbReference type="EMBL" id="JBHUDJ010000006">
    <property type="protein sequence ID" value="MFD1587670.1"/>
    <property type="molecule type" value="Genomic_DNA"/>
</dbReference>
<dbReference type="InterPro" id="IPR007695">
    <property type="entry name" value="DNA_mismatch_repair_MutS-lik_N"/>
</dbReference>
<dbReference type="PROSITE" id="PS00486">
    <property type="entry name" value="DNA_MISMATCH_REPAIR_2"/>
    <property type="match status" value="1"/>
</dbReference>
<keyword evidence="13" id="KW-1185">Reference proteome</keyword>
<dbReference type="HAMAP" id="MF_00096">
    <property type="entry name" value="MutS"/>
    <property type="match status" value="1"/>
</dbReference>
<reference evidence="12 13" key="1">
    <citation type="journal article" date="2019" name="Int. J. Syst. Evol. Microbiol.">
        <title>The Global Catalogue of Microorganisms (GCM) 10K type strain sequencing project: providing services to taxonomists for standard genome sequencing and annotation.</title>
        <authorList>
            <consortium name="The Broad Institute Genomics Platform"/>
            <consortium name="The Broad Institute Genome Sequencing Center for Infectious Disease"/>
            <person name="Wu L."/>
            <person name="Ma J."/>
        </authorList>
    </citation>
    <scope>NUCLEOTIDE SEQUENCE [LARGE SCALE GENOMIC DNA]</scope>
    <source>
        <strain evidence="12 13">CGMCC 1.12125</strain>
    </source>
</reference>
<dbReference type="AlphaFoldDB" id="A0ABD6CBN7"/>
<dbReference type="SUPFAM" id="SSF55271">
    <property type="entry name" value="DNA repair protein MutS, domain I"/>
    <property type="match status" value="1"/>
</dbReference>
<evidence type="ECO:0000256" key="4">
    <source>
        <dbReference type="ARBA" id="ARBA00022840"/>
    </source>
</evidence>
<evidence type="ECO:0000256" key="8">
    <source>
        <dbReference type="NCBIfam" id="TIGR01070"/>
    </source>
</evidence>
<dbReference type="PANTHER" id="PTHR11361:SF34">
    <property type="entry name" value="DNA MISMATCH REPAIR PROTEIN MSH1, MITOCHONDRIAL"/>
    <property type="match status" value="1"/>
</dbReference>
<evidence type="ECO:0000256" key="1">
    <source>
        <dbReference type="ARBA" id="ARBA00006271"/>
    </source>
</evidence>
<proteinExistence type="inferred from homology"/>
<keyword evidence="4 7" id="KW-0067">ATP-binding</keyword>
<dbReference type="InterPro" id="IPR036678">
    <property type="entry name" value="MutS_con_dom_sf"/>
</dbReference>
<dbReference type="Gene3D" id="3.40.50.300">
    <property type="entry name" value="P-loop containing nucleotide triphosphate hydrolases"/>
    <property type="match status" value="1"/>
</dbReference>
<feature type="region of interest" description="Disordered" evidence="10">
    <location>
        <begin position="772"/>
        <end position="794"/>
    </location>
</feature>
<evidence type="ECO:0000256" key="7">
    <source>
        <dbReference type="HAMAP-Rule" id="MF_00096"/>
    </source>
</evidence>
<dbReference type="PIRSF" id="PIRSF037677">
    <property type="entry name" value="DNA_mis_repair_Msh6"/>
    <property type="match status" value="1"/>
</dbReference>
<gene>
    <name evidence="7 12" type="primary">mutS</name>
    <name evidence="12" type="ORF">ACFR9U_11810</name>
</gene>
<evidence type="ECO:0000256" key="9">
    <source>
        <dbReference type="RuleBase" id="RU003756"/>
    </source>
</evidence>
<dbReference type="Gene3D" id="1.10.1420.10">
    <property type="match status" value="2"/>
</dbReference>
<dbReference type="InterPro" id="IPR016151">
    <property type="entry name" value="DNA_mismatch_repair_MutS_N"/>
</dbReference>
<dbReference type="CDD" id="cd03284">
    <property type="entry name" value="ABC_MutS1"/>
    <property type="match status" value="1"/>
</dbReference>
<dbReference type="InterPro" id="IPR036187">
    <property type="entry name" value="DNA_mismatch_repair_MutS_sf"/>
</dbReference>
<evidence type="ECO:0000256" key="2">
    <source>
        <dbReference type="ARBA" id="ARBA00022741"/>
    </source>
</evidence>
<dbReference type="InterPro" id="IPR017261">
    <property type="entry name" value="DNA_mismatch_repair_MutS/MSH"/>
</dbReference>
<dbReference type="FunFam" id="3.40.50.300:FF:000870">
    <property type="entry name" value="MutS protein homolog 4"/>
    <property type="match status" value="1"/>
</dbReference>
<dbReference type="Pfam" id="PF05188">
    <property type="entry name" value="MutS_II"/>
    <property type="match status" value="1"/>
</dbReference>
<dbReference type="Pfam" id="PF05192">
    <property type="entry name" value="MutS_III"/>
    <property type="match status" value="1"/>
</dbReference>
<keyword evidence="5 7" id="KW-0238">DNA-binding</keyword>
<dbReference type="InterPro" id="IPR045076">
    <property type="entry name" value="MutS"/>
</dbReference>
<dbReference type="RefSeq" id="WP_247380869.1">
    <property type="nucleotide sequence ID" value="NZ_JALLGV010000008.1"/>
</dbReference>
<keyword evidence="2 7" id="KW-0547">Nucleotide-binding</keyword>
<keyword evidence="3 7" id="KW-0227">DNA damage</keyword>
<accession>A0ABD6CBN7</accession>
<dbReference type="InterPro" id="IPR007860">
    <property type="entry name" value="DNA_mmatch_repair_MutS_con_dom"/>
</dbReference>
<feature type="domain" description="DNA mismatch repair proteins mutS family" evidence="11">
    <location>
        <begin position="704"/>
        <end position="720"/>
    </location>
</feature>
<dbReference type="GO" id="GO:0003684">
    <property type="term" value="F:damaged DNA binding"/>
    <property type="evidence" value="ECO:0007669"/>
    <property type="project" value="UniProtKB-UniRule"/>
</dbReference>
<dbReference type="GO" id="GO:0006298">
    <property type="term" value="P:mismatch repair"/>
    <property type="evidence" value="ECO:0007669"/>
    <property type="project" value="UniProtKB-UniRule"/>
</dbReference>
<evidence type="ECO:0000256" key="6">
    <source>
        <dbReference type="ARBA" id="ARBA00023204"/>
    </source>
</evidence>
<dbReference type="Gene3D" id="3.30.420.110">
    <property type="entry name" value="MutS, connector domain"/>
    <property type="match status" value="1"/>
</dbReference>
<feature type="binding site" evidence="7">
    <location>
        <begin position="630"/>
        <end position="637"/>
    </location>
    <ligand>
        <name>ATP</name>
        <dbReference type="ChEBI" id="CHEBI:30616"/>
    </ligand>
</feature>
<comment type="similarity">
    <text evidence="1 7 9">Belongs to the DNA mismatch repair MutS family.</text>
</comment>
<dbReference type="Pfam" id="PF01624">
    <property type="entry name" value="MutS_I"/>
    <property type="match status" value="1"/>
</dbReference>
<dbReference type="InterPro" id="IPR005748">
    <property type="entry name" value="DNA_mismatch_repair_MutS"/>
</dbReference>
<protein>
    <recommendedName>
        <fullName evidence="7 8">DNA mismatch repair protein MutS</fullName>
    </recommendedName>
</protein>
<dbReference type="InterPro" id="IPR007861">
    <property type="entry name" value="DNA_mismatch_repair_MutS_clamp"/>
</dbReference>
<evidence type="ECO:0000256" key="10">
    <source>
        <dbReference type="SAM" id="MobiDB-lite"/>
    </source>
</evidence>
<evidence type="ECO:0000313" key="12">
    <source>
        <dbReference type="EMBL" id="MFD1587670.1"/>
    </source>
</evidence>
<dbReference type="InterPro" id="IPR000432">
    <property type="entry name" value="DNA_mismatch_repair_MutS_C"/>
</dbReference>
<evidence type="ECO:0000259" key="11">
    <source>
        <dbReference type="PROSITE" id="PS00486"/>
    </source>
</evidence>
<dbReference type="SMART" id="SM00534">
    <property type="entry name" value="MUTSac"/>
    <property type="match status" value="1"/>
</dbReference>
<comment type="function">
    <text evidence="7">This protein is involved in the repair of mismatches in DNA. It is possible that it carries out the mismatch recognition step. This protein has a weak ATPase activity.</text>
</comment>
<comment type="caution">
    <text evidence="12">The sequence shown here is derived from an EMBL/GenBank/DDBJ whole genome shotgun (WGS) entry which is preliminary data.</text>
</comment>
<dbReference type="SUPFAM" id="SSF48334">
    <property type="entry name" value="DNA repair protein MutS, domain III"/>
    <property type="match status" value="1"/>
</dbReference>
<dbReference type="PANTHER" id="PTHR11361">
    <property type="entry name" value="DNA MISMATCH REPAIR PROTEIN MUTS FAMILY MEMBER"/>
    <property type="match status" value="1"/>
</dbReference>
<name>A0ABD6CBN7_9EURY</name>
<dbReference type="Gene3D" id="3.40.1170.10">
    <property type="entry name" value="DNA repair protein MutS, domain I"/>
    <property type="match status" value="1"/>
</dbReference>
<dbReference type="SMART" id="SM00533">
    <property type="entry name" value="MUTSd"/>
    <property type="match status" value="1"/>
</dbReference>
<evidence type="ECO:0000313" key="13">
    <source>
        <dbReference type="Proteomes" id="UP001597119"/>
    </source>
</evidence>
<organism evidence="12 13">
    <name type="scientific">Halorientalis brevis</name>
    <dbReference type="NCBI Taxonomy" id="1126241"/>
    <lineage>
        <taxon>Archaea</taxon>
        <taxon>Methanobacteriati</taxon>
        <taxon>Methanobacteriota</taxon>
        <taxon>Stenosarchaea group</taxon>
        <taxon>Halobacteria</taxon>
        <taxon>Halobacteriales</taxon>
        <taxon>Haloarculaceae</taxon>
        <taxon>Halorientalis</taxon>
    </lineage>
</organism>
<dbReference type="InterPro" id="IPR007696">
    <property type="entry name" value="DNA_mismatch_repair_MutS_core"/>
</dbReference>
<dbReference type="InterPro" id="IPR027417">
    <property type="entry name" value="P-loop_NTPase"/>
</dbReference>